<dbReference type="InterPro" id="IPR009057">
    <property type="entry name" value="Homeodomain-like_sf"/>
</dbReference>
<evidence type="ECO:0000256" key="1">
    <source>
        <dbReference type="ARBA" id="ARBA00023125"/>
    </source>
</evidence>
<protein>
    <submittedName>
        <fullName evidence="5">TetR family transcriptional regulator</fullName>
    </submittedName>
</protein>
<dbReference type="Gene3D" id="1.10.10.60">
    <property type="entry name" value="Homeodomain-like"/>
    <property type="match status" value="1"/>
</dbReference>
<name>A0ABP3REH8_9ACTN</name>
<keyword evidence="1 2" id="KW-0238">DNA-binding</keyword>
<comment type="caution">
    <text evidence="5">The sequence shown here is derived from an EMBL/GenBank/DDBJ whole genome shotgun (WGS) entry which is preliminary data.</text>
</comment>
<dbReference type="EMBL" id="BAAAHE010000005">
    <property type="protein sequence ID" value="GAA0605904.1"/>
    <property type="molecule type" value="Genomic_DNA"/>
</dbReference>
<accession>A0ABP3REH8</accession>
<evidence type="ECO:0000313" key="5">
    <source>
        <dbReference type="EMBL" id="GAA0605904.1"/>
    </source>
</evidence>
<evidence type="ECO:0000259" key="4">
    <source>
        <dbReference type="PROSITE" id="PS50977"/>
    </source>
</evidence>
<organism evidence="5 6">
    <name type="scientific">Sporichthya brevicatena</name>
    <dbReference type="NCBI Taxonomy" id="171442"/>
    <lineage>
        <taxon>Bacteria</taxon>
        <taxon>Bacillati</taxon>
        <taxon>Actinomycetota</taxon>
        <taxon>Actinomycetes</taxon>
        <taxon>Sporichthyales</taxon>
        <taxon>Sporichthyaceae</taxon>
        <taxon>Sporichthya</taxon>
    </lineage>
</organism>
<evidence type="ECO:0000313" key="6">
    <source>
        <dbReference type="Proteomes" id="UP001500957"/>
    </source>
</evidence>
<feature type="DNA-binding region" description="H-T-H motif" evidence="2">
    <location>
        <begin position="27"/>
        <end position="46"/>
    </location>
</feature>
<reference evidence="6" key="1">
    <citation type="journal article" date="2019" name="Int. J. Syst. Evol. Microbiol.">
        <title>The Global Catalogue of Microorganisms (GCM) 10K type strain sequencing project: providing services to taxonomists for standard genome sequencing and annotation.</title>
        <authorList>
            <consortium name="The Broad Institute Genomics Platform"/>
            <consortium name="The Broad Institute Genome Sequencing Center for Infectious Disease"/>
            <person name="Wu L."/>
            <person name="Ma J."/>
        </authorList>
    </citation>
    <scope>NUCLEOTIDE SEQUENCE [LARGE SCALE GENOMIC DNA]</scope>
    <source>
        <strain evidence="6">JCM 10671</strain>
    </source>
</reference>
<feature type="compositionally biased region" description="Basic and acidic residues" evidence="3">
    <location>
        <begin position="211"/>
        <end position="220"/>
    </location>
</feature>
<gene>
    <name evidence="5" type="ORF">GCM10009547_04760</name>
</gene>
<dbReference type="PROSITE" id="PS50977">
    <property type="entry name" value="HTH_TETR_2"/>
    <property type="match status" value="1"/>
</dbReference>
<proteinExistence type="predicted"/>
<keyword evidence="6" id="KW-1185">Reference proteome</keyword>
<dbReference type="Pfam" id="PF17754">
    <property type="entry name" value="TetR_C_14"/>
    <property type="match status" value="1"/>
</dbReference>
<feature type="region of interest" description="Disordered" evidence="3">
    <location>
        <begin position="189"/>
        <end position="220"/>
    </location>
</feature>
<dbReference type="Gene3D" id="1.10.357.10">
    <property type="entry name" value="Tetracycline Repressor, domain 2"/>
    <property type="match status" value="1"/>
</dbReference>
<evidence type="ECO:0000256" key="3">
    <source>
        <dbReference type="SAM" id="MobiDB-lite"/>
    </source>
</evidence>
<dbReference type="SUPFAM" id="SSF46689">
    <property type="entry name" value="Homeodomain-like"/>
    <property type="match status" value="1"/>
</dbReference>
<evidence type="ECO:0000256" key="2">
    <source>
        <dbReference type="PROSITE-ProRule" id="PRU00335"/>
    </source>
</evidence>
<dbReference type="Proteomes" id="UP001500957">
    <property type="component" value="Unassembled WGS sequence"/>
</dbReference>
<sequence length="220" mass="23828">MRRSRVRRDLAHCAVTLMTEKGFDATTVAEIASAADYHPSSFFRYFATKEEAVFLGVPEATEEFRAACAGVRRGDDAWPVVRDAVVAAVANFTEADPDFFAAQFALWLTDPALQGPMATNLLKWEEIIAATFATAGGRKQADLYCHVVGGAIVSSLRACVYAHGQERDSFTDRVARAIALLEQGLRRPGGRQAGAGTLAVAEKTMSSATSARREARRSPR</sequence>
<feature type="domain" description="HTH tetR-type" evidence="4">
    <location>
        <begin position="4"/>
        <end position="64"/>
    </location>
</feature>
<dbReference type="Pfam" id="PF00440">
    <property type="entry name" value="TetR_N"/>
    <property type="match status" value="1"/>
</dbReference>
<dbReference type="InterPro" id="IPR001647">
    <property type="entry name" value="HTH_TetR"/>
</dbReference>
<dbReference type="InterPro" id="IPR041347">
    <property type="entry name" value="MftR_C"/>
</dbReference>